<evidence type="ECO:0000313" key="2">
    <source>
        <dbReference type="EMBL" id="RPA60673.1"/>
    </source>
</evidence>
<evidence type="ECO:0000256" key="1">
    <source>
        <dbReference type="SAM" id="Phobius"/>
    </source>
</evidence>
<comment type="caution">
    <text evidence="2">The sequence shown here is derived from an EMBL/GenBank/DDBJ whole genome shotgun (WGS) entry which is preliminary data.</text>
</comment>
<keyword evidence="1" id="KW-0472">Membrane</keyword>
<keyword evidence="1" id="KW-1133">Transmembrane helix</keyword>
<feature type="transmembrane region" description="Helical" evidence="1">
    <location>
        <begin position="66"/>
        <end position="82"/>
    </location>
</feature>
<feature type="transmembrane region" description="Helical" evidence="1">
    <location>
        <begin position="31"/>
        <end position="54"/>
    </location>
</feature>
<proteinExistence type="predicted"/>
<name>A0A3N4GCY7_9LACT</name>
<dbReference type="Proteomes" id="UP000273977">
    <property type="component" value="Unassembled WGS sequence"/>
</dbReference>
<organism evidence="2 3">
    <name type="scientific">Aerococcus agrisoli</name>
    <dbReference type="NCBI Taxonomy" id="2487350"/>
    <lineage>
        <taxon>Bacteria</taxon>
        <taxon>Bacillati</taxon>
        <taxon>Bacillota</taxon>
        <taxon>Bacilli</taxon>
        <taxon>Lactobacillales</taxon>
        <taxon>Aerococcaceae</taxon>
        <taxon>Aerococcus</taxon>
    </lineage>
</organism>
<dbReference type="AlphaFoldDB" id="A0A3N4GCY7"/>
<feature type="transmembrane region" description="Helical" evidence="1">
    <location>
        <begin position="198"/>
        <end position="216"/>
    </location>
</feature>
<accession>A0A3N4GCY7</accession>
<protein>
    <submittedName>
        <fullName evidence="2">Uncharacterized protein</fullName>
    </submittedName>
</protein>
<sequence>MSLLHVMLEMWFPNPSFQAILQDGLAVQKGFYYPVLFIIYCLIYTMLTFSYYLVDFRLPGPRKVKALLFVISELIIILAYRAEPMPHLVDTDWVINPIKTLLIFMVQGPLIYRLLARQRLMYKPKPFFYTRGLYVYVLVFAIFRLIAYMAFGVYGPESAQLPPAILWAGILGLAIGLAFSALQRYIVRQNQMGKTNQFTFQFFAWIALANYAMLYLRFDIGIVDFIARMGMDILAVWVATFIVLHWQINERTPVYPLDTNSQM</sequence>
<gene>
    <name evidence="2" type="ORF">EF384_04610</name>
</gene>
<feature type="transmembrane region" description="Helical" evidence="1">
    <location>
        <begin position="94"/>
        <end position="112"/>
    </location>
</feature>
<evidence type="ECO:0000313" key="3">
    <source>
        <dbReference type="Proteomes" id="UP000273977"/>
    </source>
</evidence>
<feature type="transmembrane region" description="Helical" evidence="1">
    <location>
        <begin position="133"/>
        <end position="153"/>
    </location>
</feature>
<feature type="transmembrane region" description="Helical" evidence="1">
    <location>
        <begin position="165"/>
        <end position="186"/>
    </location>
</feature>
<keyword evidence="1" id="KW-0812">Transmembrane</keyword>
<dbReference type="OrthoDB" id="2134357at2"/>
<keyword evidence="3" id="KW-1185">Reference proteome</keyword>
<reference evidence="2 3" key="1">
    <citation type="submission" date="2018-11" db="EMBL/GenBank/DDBJ databases">
        <title>Aerococcus sp. SJQ22, whole genome shotgun sequence.</title>
        <authorList>
            <person name="Sun L."/>
            <person name="Gao X."/>
            <person name="Chen W."/>
            <person name="Huang K."/>
        </authorList>
    </citation>
    <scope>NUCLEOTIDE SEQUENCE [LARGE SCALE GENOMIC DNA]</scope>
    <source>
        <strain evidence="2 3">SJQ22</strain>
    </source>
</reference>
<dbReference type="EMBL" id="RKMG01000011">
    <property type="protein sequence ID" value="RPA60673.1"/>
    <property type="molecule type" value="Genomic_DNA"/>
</dbReference>
<feature type="transmembrane region" description="Helical" evidence="1">
    <location>
        <begin position="222"/>
        <end position="244"/>
    </location>
</feature>